<dbReference type="EMBL" id="CAMGYJ010000005">
    <property type="protein sequence ID" value="CAI0425668.1"/>
    <property type="molecule type" value="Genomic_DNA"/>
</dbReference>
<keyword evidence="2" id="KW-1185">Reference proteome</keyword>
<name>A0AAV0KXU7_9ROSI</name>
<accession>A0AAV0KXU7</accession>
<reference evidence="1" key="1">
    <citation type="submission" date="2022-08" db="EMBL/GenBank/DDBJ databases">
        <authorList>
            <person name="Gutierrez-Valencia J."/>
        </authorList>
    </citation>
    <scope>NUCLEOTIDE SEQUENCE</scope>
</reference>
<dbReference type="AlphaFoldDB" id="A0AAV0KXU7"/>
<sequence length="67" mass="7488">MSVFHFESYSSNFILHGTPYQGGIFFLDIINVSKPLSLQTAKDDPQIPGIAHLYLADRPNHDELAAE</sequence>
<gene>
    <name evidence="1" type="ORF">LITE_LOCUS20499</name>
</gene>
<organism evidence="1 2">
    <name type="scientific">Linum tenue</name>
    <dbReference type="NCBI Taxonomy" id="586396"/>
    <lineage>
        <taxon>Eukaryota</taxon>
        <taxon>Viridiplantae</taxon>
        <taxon>Streptophyta</taxon>
        <taxon>Embryophyta</taxon>
        <taxon>Tracheophyta</taxon>
        <taxon>Spermatophyta</taxon>
        <taxon>Magnoliopsida</taxon>
        <taxon>eudicotyledons</taxon>
        <taxon>Gunneridae</taxon>
        <taxon>Pentapetalae</taxon>
        <taxon>rosids</taxon>
        <taxon>fabids</taxon>
        <taxon>Malpighiales</taxon>
        <taxon>Linaceae</taxon>
        <taxon>Linum</taxon>
    </lineage>
</organism>
<evidence type="ECO:0000313" key="2">
    <source>
        <dbReference type="Proteomes" id="UP001154282"/>
    </source>
</evidence>
<dbReference type="Proteomes" id="UP001154282">
    <property type="component" value="Unassembled WGS sequence"/>
</dbReference>
<evidence type="ECO:0000313" key="1">
    <source>
        <dbReference type="EMBL" id="CAI0425668.1"/>
    </source>
</evidence>
<comment type="caution">
    <text evidence="1">The sequence shown here is derived from an EMBL/GenBank/DDBJ whole genome shotgun (WGS) entry which is preliminary data.</text>
</comment>
<protein>
    <submittedName>
        <fullName evidence="1">Uncharacterized protein</fullName>
    </submittedName>
</protein>
<proteinExistence type="predicted"/>